<evidence type="ECO:0000256" key="2">
    <source>
        <dbReference type="SAM" id="SignalP"/>
    </source>
</evidence>
<reference evidence="5" key="1">
    <citation type="journal article" date="2019" name="Int. J. Syst. Evol. Microbiol.">
        <title>The Global Catalogue of Microorganisms (GCM) 10K type strain sequencing project: providing services to taxonomists for standard genome sequencing and annotation.</title>
        <authorList>
            <consortium name="The Broad Institute Genomics Platform"/>
            <consortium name="The Broad Institute Genome Sequencing Center for Infectious Disease"/>
            <person name="Wu L."/>
            <person name="Ma J."/>
        </authorList>
    </citation>
    <scope>NUCLEOTIDE SEQUENCE [LARGE SCALE GENOMIC DNA]</scope>
    <source>
        <strain evidence="5">CGMCC 1.10106</strain>
    </source>
</reference>
<dbReference type="SUPFAM" id="SSF56281">
    <property type="entry name" value="Metallo-hydrolase/oxidoreductase"/>
    <property type="match status" value="1"/>
</dbReference>
<sequence length="305" mass="33213">MSAGYRFAAFSLTFSLAVSALVPSSAGATKRPHPFAHWIDGTTPVEPQTQVQRYDRDTFVIRQSVRTNFEAPFLYVLFGRDRALLIDTGAGGLAIRPAVDAVIAQWLAEHHRASIPLIVAHSHSHGDHHQGDSEFAARPNTTVIGLKPEDVAKFFGVAHWPDDIAAYDLGGRMLSIIPTPGHEPAHIMVYDPRTQLLFSGDMLYSGRLYVPTDQFAAFVASADRVAAFAKTHRIALLLGTHIEMTNTAGKDYAMQAATHPDEHPLELPASAVPRLQAAVHRVAAAPALANEGDFIVYPRPPRPHS</sequence>
<dbReference type="SMART" id="SM00849">
    <property type="entry name" value="Lactamase_B"/>
    <property type="match status" value="1"/>
</dbReference>
<feature type="signal peptide" evidence="2">
    <location>
        <begin position="1"/>
        <end position="20"/>
    </location>
</feature>
<evidence type="ECO:0000313" key="5">
    <source>
        <dbReference type="Proteomes" id="UP000618591"/>
    </source>
</evidence>
<keyword evidence="2" id="KW-0732">Signal</keyword>
<dbReference type="InterPro" id="IPR001279">
    <property type="entry name" value="Metallo-B-lactamas"/>
</dbReference>
<evidence type="ECO:0000256" key="1">
    <source>
        <dbReference type="ARBA" id="ARBA00005250"/>
    </source>
</evidence>
<dbReference type="Proteomes" id="UP000618591">
    <property type="component" value="Unassembled WGS sequence"/>
</dbReference>
<evidence type="ECO:0000259" key="3">
    <source>
        <dbReference type="SMART" id="SM00849"/>
    </source>
</evidence>
<dbReference type="EMBL" id="BMDW01000005">
    <property type="protein sequence ID" value="GGA42954.1"/>
    <property type="molecule type" value="Genomic_DNA"/>
</dbReference>
<name>A0ABQ1GFQ1_9SPHN</name>
<dbReference type="Gene3D" id="3.60.15.10">
    <property type="entry name" value="Ribonuclease Z/Hydroxyacylglutathione hydrolase-like"/>
    <property type="match status" value="1"/>
</dbReference>
<keyword evidence="5" id="KW-1185">Reference proteome</keyword>
<comment type="caution">
    <text evidence="4">The sequence shown here is derived from an EMBL/GenBank/DDBJ whole genome shotgun (WGS) entry which is preliminary data.</text>
</comment>
<evidence type="ECO:0000313" key="4">
    <source>
        <dbReference type="EMBL" id="GGA42954.1"/>
    </source>
</evidence>
<protein>
    <recommendedName>
        <fullName evidence="3">Metallo-beta-lactamase domain-containing protein</fullName>
    </recommendedName>
</protein>
<feature type="domain" description="Metallo-beta-lactamase" evidence="3">
    <location>
        <begin position="71"/>
        <end position="241"/>
    </location>
</feature>
<organism evidence="4 5">
    <name type="scientific">Sphingomonas psychrolutea</name>
    <dbReference type="NCBI Taxonomy" id="1259676"/>
    <lineage>
        <taxon>Bacteria</taxon>
        <taxon>Pseudomonadati</taxon>
        <taxon>Pseudomonadota</taxon>
        <taxon>Alphaproteobacteria</taxon>
        <taxon>Sphingomonadales</taxon>
        <taxon>Sphingomonadaceae</taxon>
        <taxon>Sphingomonas</taxon>
    </lineage>
</organism>
<comment type="similarity">
    <text evidence="1">Belongs to the metallo-beta-lactamase superfamily. Class-B beta-lactamase family.</text>
</comment>
<feature type="chain" id="PRO_5045393797" description="Metallo-beta-lactamase domain-containing protein" evidence="2">
    <location>
        <begin position="21"/>
        <end position="305"/>
    </location>
</feature>
<proteinExistence type="inferred from homology"/>
<accession>A0ABQ1GFQ1</accession>
<dbReference type="Pfam" id="PF00753">
    <property type="entry name" value="Lactamase_B"/>
    <property type="match status" value="1"/>
</dbReference>
<gene>
    <name evidence="4" type="ORF">GCM10011395_11530</name>
</gene>
<dbReference type="InterPro" id="IPR050855">
    <property type="entry name" value="NDM-1-like"/>
</dbReference>
<dbReference type="PANTHER" id="PTHR42951:SF4">
    <property type="entry name" value="ACYL-COENZYME A THIOESTERASE MBLAC2"/>
    <property type="match status" value="1"/>
</dbReference>
<dbReference type="PANTHER" id="PTHR42951">
    <property type="entry name" value="METALLO-BETA-LACTAMASE DOMAIN-CONTAINING"/>
    <property type="match status" value="1"/>
</dbReference>
<dbReference type="InterPro" id="IPR036866">
    <property type="entry name" value="RibonucZ/Hydroxyglut_hydro"/>
</dbReference>